<sequence length="328" mass="39259">MSHQTNFEPFVFVLSTTKKSLSPCTTEVNVITRKMNKHQKGKFPLVLLFLARFFCIIHLAISIYMIYLTKPTRKLYFIPIIGLVFLLFEKIFFLSLKSRYKNSFIFLLIYSIFIISSIWFFELYRIETLINRHETQSSVEVFSIIYYTPLKSLDNFYFQNKFLWSQIQIQFYLFLMTILKGLCERKNPRLIILMKTWTTALDLLDFLDLLNHWKFYSNLRFVYTILSIWSISCLQFLIQMSSLQKILFQKNFPRLGLIMTDSFLAILITDIPYLIVRLYAIFGIRNHDYTSYFLVFKNFVSILFQIADVSKAFHRKESKKNIRLRISP</sequence>
<evidence type="ECO:0000313" key="3">
    <source>
        <dbReference type="Proteomes" id="UP000663852"/>
    </source>
</evidence>
<name>A0A815IS41_ADIRI</name>
<evidence type="ECO:0000256" key="1">
    <source>
        <dbReference type="SAM" id="Phobius"/>
    </source>
</evidence>
<evidence type="ECO:0008006" key="4">
    <source>
        <dbReference type="Google" id="ProtNLM"/>
    </source>
</evidence>
<feature type="transmembrane region" description="Helical" evidence="1">
    <location>
        <begin position="221"/>
        <end position="243"/>
    </location>
</feature>
<feature type="transmembrane region" description="Helical" evidence="1">
    <location>
        <begin position="162"/>
        <end position="183"/>
    </location>
</feature>
<dbReference type="AlphaFoldDB" id="A0A815IS41"/>
<gene>
    <name evidence="2" type="ORF">EDS130_LOCUS34297</name>
</gene>
<dbReference type="EMBL" id="CAJNOJ010000285">
    <property type="protein sequence ID" value="CAF1369596.1"/>
    <property type="molecule type" value="Genomic_DNA"/>
</dbReference>
<keyword evidence="1" id="KW-0472">Membrane</keyword>
<dbReference type="OrthoDB" id="10035009at2759"/>
<feature type="transmembrane region" description="Helical" evidence="1">
    <location>
        <begin position="103"/>
        <end position="121"/>
    </location>
</feature>
<proteinExistence type="predicted"/>
<protein>
    <recommendedName>
        <fullName evidence="4">Transmembrane protein</fullName>
    </recommendedName>
</protein>
<feature type="transmembrane region" description="Helical" evidence="1">
    <location>
        <begin position="75"/>
        <end position="96"/>
    </location>
</feature>
<comment type="caution">
    <text evidence="2">The sequence shown here is derived from an EMBL/GenBank/DDBJ whole genome shotgun (WGS) entry which is preliminary data.</text>
</comment>
<feature type="transmembrane region" description="Helical" evidence="1">
    <location>
        <begin position="43"/>
        <end position="69"/>
    </location>
</feature>
<reference evidence="2" key="1">
    <citation type="submission" date="2021-02" db="EMBL/GenBank/DDBJ databases">
        <authorList>
            <person name="Nowell W R."/>
        </authorList>
    </citation>
    <scope>NUCLEOTIDE SEQUENCE</scope>
</reference>
<feature type="transmembrane region" description="Helical" evidence="1">
    <location>
        <begin position="255"/>
        <end position="280"/>
    </location>
</feature>
<organism evidence="2 3">
    <name type="scientific">Adineta ricciae</name>
    <name type="common">Rotifer</name>
    <dbReference type="NCBI Taxonomy" id="249248"/>
    <lineage>
        <taxon>Eukaryota</taxon>
        <taxon>Metazoa</taxon>
        <taxon>Spiralia</taxon>
        <taxon>Gnathifera</taxon>
        <taxon>Rotifera</taxon>
        <taxon>Eurotatoria</taxon>
        <taxon>Bdelloidea</taxon>
        <taxon>Adinetida</taxon>
        <taxon>Adinetidae</taxon>
        <taxon>Adineta</taxon>
    </lineage>
</organism>
<dbReference type="Pfam" id="PF09772">
    <property type="entry name" value="Tmem26"/>
    <property type="match status" value="1"/>
</dbReference>
<dbReference type="Proteomes" id="UP000663852">
    <property type="component" value="Unassembled WGS sequence"/>
</dbReference>
<evidence type="ECO:0000313" key="2">
    <source>
        <dbReference type="EMBL" id="CAF1369596.1"/>
    </source>
</evidence>
<accession>A0A815IS41</accession>
<keyword evidence="1" id="KW-0812">Transmembrane</keyword>
<dbReference type="InterPro" id="IPR019169">
    <property type="entry name" value="Transmembrane_26"/>
</dbReference>
<dbReference type="PANTHER" id="PTHR22168">
    <property type="entry name" value="TMEM26 PROTEIN"/>
    <property type="match status" value="1"/>
</dbReference>
<keyword evidence="1" id="KW-1133">Transmembrane helix</keyword>
<dbReference type="PANTHER" id="PTHR22168:SF7">
    <property type="entry name" value="TRANSMEMBRANE PROTEIN 26-LIKE"/>
    <property type="match status" value="1"/>
</dbReference>